<evidence type="ECO:0000313" key="2">
    <source>
        <dbReference type="Proteomes" id="UP000654345"/>
    </source>
</evidence>
<keyword evidence="2" id="KW-1185">Reference proteome</keyword>
<reference evidence="1 2" key="1">
    <citation type="journal article" date="2021" name="Int. J. Syst. Evol. Microbiol.">
        <title>Reticulibacter mediterranei gen. nov., sp. nov., within the new family Reticulibacteraceae fam. nov., and Ktedonospora formicarum gen. nov., sp. nov., Ktedonobacter robiniae sp. nov., Dictyobacter formicarum sp. nov. and Dictyobacter arantiisoli sp. nov., belonging to the class Ktedonobacteria.</title>
        <authorList>
            <person name="Yabe S."/>
            <person name="Zheng Y."/>
            <person name="Wang C.M."/>
            <person name="Sakai Y."/>
            <person name="Abe K."/>
            <person name="Yokota A."/>
            <person name="Donadio S."/>
            <person name="Cavaletti L."/>
            <person name="Monciardini P."/>
        </authorList>
    </citation>
    <scope>NUCLEOTIDE SEQUENCE [LARGE SCALE GENOMIC DNA]</scope>
    <source>
        <strain evidence="1 2">SOSP1-30</strain>
    </source>
</reference>
<dbReference type="Proteomes" id="UP000654345">
    <property type="component" value="Unassembled WGS sequence"/>
</dbReference>
<gene>
    <name evidence="1" type="ORF">KSB_29930</name>
</gene>
<comment type="caution">
    <text evidence="1">The sequence shown here is derived from an EMBL/GenBank/DDBJ whole genome shotgun (WGS) entry which is preliminary data.</text>
</comment>
<sequence>MPKRWELRTKAIDAQHCEYTNTVTSHPTQEFLDEVQEQGMTFKEAARARQSISSDHNRRETPLFAESITCAARANR</sequence>
<proteinExistence type="predicted"/>
<protein>
    <submittedName>
        <fullName evidence="1">Uncharacterized protein</fullName>
    </submittedName>
</protein>
<organism evidence="1 2">
    <name type="scientific">Ktedonobacter robiniae</name>
    <dbReference type="NCBI Taxonomy" id="2778365"/>
    <lineage>
        <taxon>Bacteria</taxon>
        <taxon>Bacillati</taxon>
        <taxon>Chloroflexota</taxon>
        <taxon>Ktedonobacteria</taxon>
        <taxon>Ktedonobacterales</taxon>
        <taxon>Ktedonobacteraceae</taxon>
        <taxon>Ktedonobacter</taxon>
    </lineage>
</organism>
<name>A0ABQ3UP80_9CHLR</name>
<evidence type="ECO:0000313" key="1">
    <source>
        <dbReference type="EMBL" id="GHO54518.1"/>
    </source>
</evidence>
<accession>A0ABQ3UP80</accession>
<dbReference type="EMBL" id="BNJG01000001">
    <property type="protein sequence ID" value="GHO54518.1"/>
    <property type="molecule type" value="Genomic_DNA"/>
</dbReference>